<dbReference type="AlphaFoldDB" id="A0A263DAN0"/>
<dbReference type="RefSeq" id="WP_094860818.1">
    <property type="nucleotide sequence ID" value="NZ_NKYE01000001.1"/>
</dbReference>
<reference evidence="2 3" key="1">
    <citation type="submission" date="2017-07" db="EMBL/GenBank/DDBJ databases">
        <title>Amycolatopsis antarcticus sp. nov., isolated from the surface of an Antarcticus brown macroalga.</title>
        <authorList>
            <person name="Wang J."/>
            <person name="Leiva S."/>
            <person name="Huang J."/>
            <person name="Huang Y."/>
        </authorList>
    </citation>
    <scope>NUCLEOTIDE SEQUENCE [LARGE SCALE GENOMIC DNA]</scope>
    <source>
        <strain evidence="2 3">AU-G6</strain>
    </source>
</reference>
<evidence type="ECO:0000313" key="2">
    <source>
        <dbReference type="EMBL" id="OZM75038.1"/>
    </source>
</evidence>
<dbReference type="InParanoid" id="A0A263DAN0"/>
<dbReference type="GO" id="GO:0016740">
    <property type="term" value="F:transferase activity"/>
    <property type="evidence" value="ECO:0007669"/>
    <property type="project" value="UniProtKB-KW"/>
</dbReference>
<dbReference type="Proteomes" id="UP000242444">
    <property type="component" value="Unassembled WGS sequence"/>
</dbReference>
<dbReference type="InterPro" id="IPR038740">
    <property type="entry name" value="BioF2-like_GNAT_dom"/>
</dbReference>
<keyword evidence="2" id="KW-0808">Transferase</keyword>
<accession>A0A263DAN0</accession>
<dbReference type="Pfam" id="PF13480">
    <property type="entry name" value="Acetyltransf_6"/>
    <property type="match status" value="1"/>
</dbReference>
<feature type="domain" description="BioF2-like acetyltransferase" evidence="1">
    <location>
        <begin position="181"/>
        <end position="325"/>
    </location>
</feature>
<dbReference type="EMBL" id="NKYE01000001">
    <property type="protein sequence ID" value="OZM75038.1"/>
    <property type="molecule type" value="Genomic_DNA"/>
</dbReference>
<comment type="caution">
    <text evidence="2">The sequence shown here is derived from an EMBL/GenBank/DDBJ whole genome shotgun (WGS) entry which is preliminary data.</text>
</comment>
<protein>
    <submittedName>
        <fullName evidence="2">GNAT family N-acetyltransferase</fullName>
    </submittedName>
</protein>
<sequence>MTVTVDVLDPRRDPEPPDWAAFAEAQRLPVPWDYGLLTIETTGSRSPNILVLVRENSRVTAAFGVTICRRGTEHRFRAVGGTARFAPRWAEVHQQWLSGYPGWAFAETVGIDARPEIVRLFERAICRYVGPGCVGVLYRSVSPAEEYAVSGRGRIVRDAAPTSVLDNTFESREQWISSLSRSRRHSIRGQIRKISGDPSLTIRGGTGRDDLDGAELAPMLDAHRAKFGRVAFDFRGAITPAYLHALVRRQDVFTVTYHDDSGRLLAFTNVLDHPVLPLHQHWAAVPVEDGGRQHLYFDAFARVAGHMIDAGRKGMSSGRGLSELKSSLGFTARPLRAVIAPRPVCG</sequence>
<dbReference type="OrthoDB" id="3687960at2"/>
<proteinExistence type="predicted"/>
<name>A0A263DAN0_9PSEU</name>
<evidence type="ECO:0000313" key="3">
    <source>
        <dbReference type="Proteomes" id="UP000242444"/>
    </source>
</evidence>
<gene>
    <name evidence="2" type="ORF">CFN78_02315</name>
</gene>
<organism evidence="2 3">
    <name type="scientific">Amycolatopsis antarctica</name>
    <dbReference type="NCBI Taxonomy" id="1854586"/>
    <lineage>
        <taxon>Bacteria</taxon>
        <taxon>Bacillati</taxon>
        <taxon>Actinomycetota</taxon>
        <taxon>Actinomycetes</taxon>
        <taxon>Pseudonocardiales</taxon>
        <taxon>Pseudonocardiaceae</taxon>
        <taxon>Amycolatopsis</taxon>
    </lineage>
</organism>
<evidence type="ECO:0000259" key="1">
    <source>
        <dbReference type="Pfam" id="PF13480"/>
    </source>
</evidence>
<keyword evidence="3" id="KW-1185">Reference proteome</keyword>